<keyword evidence="3" id="KW-1185">Reference proteome</keyword>
<feature type="transmembrane region" description="Helical" evidence="1">
    <location>
        <begin position="24"/>
        <end position="40"/>
    </location>
</feature>
<comment type="caution">
    <text evidence="2">The sequence shown here is derived from an EMBL/GenBank/DDBJ whole genome shotgun (WGS) entry which is preliminary data.</text>
</comment>
<gene>
    <name evidence="2" type="ORF">HK103_003239</name>
</gene>
<organism evidence="2 3">
    <name type="scientific">Boothiomyces macroporosus</name>
    <dbReference type="NCBI Taxonomy" id="261099"/>
    <lineage>
        <taxon>Eukaryota</taxon>
        <taxon>Fungi</taxon>
        <taxon>Fungi incertae sedis</taxon>
        <taxon>Chytridiomycota</taxon>
        <taxon>Chytridiomycota incertae sedis</taxon>
        <taxon>Chytridiomycetes</taxon>
        <taxon>Rhizophydiales</taxon>
        <taxon>Terramycetaceae</taxon>
        <taxon>Boothiomyces</taxon>
    </lineage>
</organism>
<proteinExistence type="predicted"/>
<evidence type="ECO:0000313" key="3">
    <source>
        <dbReference type="Proteomes" id="UP001210925"/>
    </source>
</evidence>
<feature type="transmembrane region" description="Helical" evidence="1">
    <location>
        <begin position="75"/>
        <end position="94"/>
    </location>
</feature>
<dbReference type="AlphaFoldDB" id="A0AAD5UI94"/>
<keyword evidence="1" id="KW-0812">Transmembrane</keyword>
<reference evidence="2" key="1">
    <citation type="submission" date="2020-05" db="EMBL/GenBank/DDBJ databases">
        <title>Phylogenomic resolution of chytrid fungi.</title>
        <authorList>
            <person name="Stajich J.E."/>
            <person name="Amses K."/>
            <person name="Simmons R."/>
            <person name="Seto K."/>
            <person name="Myers J."/>
            <person name="Bonds A."/>
            <person name="Quandt C.A."/>
            <person name="Barry K."/>
            <person name="Liu P."/>
            <person name="Grigoriev I."/>
            <person name="Longcore J.E."/>
            <person name="James T.Y."/>
        </authorList>
    </citation>
    <scope>NUCLEOTIDE SEQUENCE</scope>
    <source>
        <strain evidence="2">PLAUS21</strain>
    </source>
</reference>
<protein>
    <submittedName>
        <fullName evidence="2">Uncharacterized protein</fullName>
    </submittedName>
</protein>
<feature type="transmembrane region" description="Helical" evidence="1">
    <location>
        <begin position="155"/>
        <end position="179"/>
    </location>
</feature>
<evidence type="ECO:0000256" key="1">
    <source>
        <dbReference type="SAM" id="Phobius"/>
    </source>
</evidence>
<dbReference type="Proteomes" id="UP001210925">
    <property type="component" value="Unassembled WGS sequence"/>
</dbReference>
<accession>A0AAD5UI94</accession>
<keyword evidence="1" id="KW-1133">Transmembrane helix</keyword>
<name>A0AAD5UI94_9FUNG</name>
<keyword evidence="1" id="KW-0472">Membrane</keyword>
<sequence length="250" mass="28339">MISIAMLSCNIISLILVFNHENRISYLLVLLSSLLSTSLLFTNIELQLVCLDIGHLLGLYSLLTRASLKGKRPLCTAPLLFMIYPIVAFTSNILNSELGMILYQTNSIIVLLFRYYFQFSLVLDSQYLFFISVDNLWSIFAFIEQLDILVSHSLFVVKQIVLSRGLVLLITLGLSRYLAYKRIEPERELLLSTESAPTMYDSTDLPVQENYDYLEPPTISATWIIGNDDNVDNDSSMSVHLETNLLGTSF</sequence>
<dbReference type="EMBL" id="JADGKB010000023">
    <property type="protein sequence ID" value="KAJ3258857.1"/>
    <property type="molecule type" value="Genomic_DNA"/>
</dbReference>
<evidence type="ECO:0000313" key="2">
    <source>
        <dbReference type="EMBL" id="KAJ3258857.1"/>
    </source>
</evidence>